<evidence type="ECO:0000313" key="4">
    <source>
        <dbReference type="Proteomes" id="UP000002071"/>
    </source>
</evidence>
<dbReference type="Pfam" id="PF13559">
    <property type="entry name" value="DUF4129"/>
    <property type="match status" value="1"/>
</dbReference>
<dbReference type="STRING" id="519442.Huta_2414"/>
<evidence type="ECO:0000259" key="2">
    <source>
        <dbReference type="Pfam" id="PF13559"/>
    </source>
</evidence>
<dbReference type="GeneID" id="8384714"/>
<dbReference type="AlphaFoldDB" id="C7NME1"/>
<reference evidence="3 4" key="1">
    <citation type="journal article" date="2009" name="Stand. Genomic Sci.">
        <title>Complete genome sequence of Halorhabdus utahensis type strain (AX-2).</title>
        <authorList>
            <person name="Anderson I."/>
            <person name="Tindall B.J."/>
            <person name="Pomrenke H."/>
            <person name="Goker M."/>
            <person name="Lapidus A."/>
            <person name="Nolan M."/>
            <person name="Copeland A."/>
            <person name="Glavina Del Rio T."/>
            <person name="Chen F."/>
            <person name="Tice H."/>
            <person name="Cheng J.F."/>
            <person name="Lucas S."/>
            <person name="Chertkov O."/>
            <person name="Bruce D."/>
            <person name="Brettin T."/>
            <person name="Detter J.C."/>
            <person name="Han C."/>
            <person name="Goodwin L."/>
            <person name="Land M."/>
            <person name="Hauser L."/>
            <person name="Chang Y.J."/>
            <person name="Jeffries C.D."/>
            <person name="Pitluck S."/>
            <person name="Pati A."/>
            <person name="Mavromatis K."/>
            <person name="Ivanova N."/>
            <person name="Ovchinnikova G."/>
            <person name="Chen A."/>
            <person name="Palaniappan K."/>
            <person name="Chain P."/>
            <person name="Rohde M."/>
            <person name="Bristow J."/>
            <person name="Eisen J.A."/>
            <person name="Markowitz V."/>
            <person name="Hugenholtz P."/>
            <person name="Kyrpides N.C."/>
            <person name="Klenk H.P."/>
        </authorList>
    </citation>
    <scope>NUCLEOTIDE SEQUENCE [LARGE SCALE GENOMIC DNA]</scope>
    <source>
        <strain evidence="4">DSM 12940 / JCM 11049 / AX-2</strain>
    </source>
</reference>
<feature type="transmembrane region" description="Helical" evidence="1">
    <location>
        <begin position="155"/>
        <end position="173"/>
    </location>
</feature>
<dbReference type="Proteomes" id="UP000002071">
    <property type="component" value="Chromosome"/>
</dbReference>
<dbReference type="OrthoDB" id="206550at2157"/>
<feature type="transmembrane region" description="Helical" evidence="1">
    <location>
        <begin position="101"/>
        <end position="120"/>
    </location>
</feature>
<keyword evidence="1" id="KW-1133">Transmembrane helix</keyword>
<dbReference type="EMBL" id="CP001687">
    <property type="protein sequence ID" value="ACV12580.1"/>
    <property type="molecule type" value="Genomic_DNA"/>
</dbReference>
<dbReference type="HOGENOM" id="CLU_078700_0_0_2"/>
<protein>
    <recommendedName>
        <fullName evidence="2">Protein-glutamine gamma-glutamyltransferase-like C-terminal domain-containing protein</fullName>
    </recommendedName>
</protein>
<dbReference type="InterPro" id="IPR025403">
    <property type="entry name" value="TgpA-like_C"/>
</dbReference>
<accession>C7NME1</accession>
<gene>
    <name evidence="3" type="ordered locus">Huta_2414</name>
</gene>
<proteinExistence type="predicted"/>
<dbReference type="eggNOG" id="arCOG02170">
    <property type="taxonomic scope" value="Archaea"/>
</dbReference>
<organism evidence="3 4">
    <name type="scientific">Halorhabdus utahensis (strain DSM 12940 / JCM 11049 / AX-2)</name>
    <dbReference type="NCBI Taxonomy" id="519442"/>
    <lineage>
        <taxon>Archaea</taxon>
        <taxon>Methanobacteriati</taxon>
        <taxon>Methanobacteriota</taxon>
        <taxon>Stenosarchaea group</taxon>
        <taxon>Halobacteria</taxon>
        <taxon>Halobacteriales</taxon>
        <taxon>Haloarculaceae</taxon>
        <taxon>Halorhabdus</taxon>
    </lineage>
</organism>
<feature type="transmembrane region" description="Helical" evidence="1">
    <location>
        <begin position="70"/>
        <end position="89"/>
    </location>
</feature>
<dbReference type="RefSeq" id="WP_015790146.1">
    <property type="nucleotide sequence ID" value="NC_013158.1"/>
</dbReference>
<name>C7NME1_HALUD</name>
<evidence type="ECO:0000256" key="1">
    <source>
        <dbReference type="SAM" id="Phobius"/>
    </source>
</evidence>
<keyword evidence="4" id="KW-1185">Reference proteome</keyword>
<feature type="domain" description="Protein-glutamine gamma-glutamyltransferase-like C-terminal" evidence="2">
    <location>
        <begin position="226"/>
        <end position="290"/>
    </location>
</feature>
<keyword evidence="1" id="KW-0472">Membrane</keyword>
<evidence type="ECO:0000313" key="3">
    <source>
        <dbReference type="EMBL" id="ACV12580.1"/>
    </source>
</evidence>
<dbReference type="KEGG" id="hut:Huta_2414"/>
<keyword evidence="1" id="KW-0812">Transmembrane</keyword>
<sequence length="302" mass="30635">MAVDRRTAAVAVLGLLAVSALVLSAATLTDAAESEGDGGWINLGPDENAAGDIFSGTIDLPIPSQYLDELWTLLAAVSVLLLLSSLIVLDPDEIIRIVAGLLVTLSGGAIIGLLMGTIGMDESLISINGTVTNGTGLSLPTGESASPSSGALSPYLLGAGAFVVLIAVGLLFARSGDEDALDALGEDKDEPGGDTERLVSLGEAAGRAAAGIAASNVETSNAVYSAWLEMTDALDVTDPETTTPGEFAEAAVEAGMEPEHVDELTRLFEDVRYGDAPVSPARAERAEAALSHIEAAYAGDGA</sequence>